<keyword evidence="2" id="KW-1185">Reference proteome</keyword>
<sequence length="121" mass="13329">MFLLLHLFPSFSHISPSSSPPLTHHHHLQHSLPLLASHGGGAPALSTNASSTTIVLIIRANIKHIEGLMLPCPHLTIEQQVMAIISWMYSDKDQSLRDTFKGMEEGKFSEAREDLAAPVKD</sequence>
<name>A0AAU9LNM6_9ASTR</name>
<proteinExistence type="predicted"/>
<accession>A0AAU9LNM6</accession>
<dbReference type="InterPro" id="IPR023123">
    <property type="entry name" value="Tubulin_C"/>
</dbReference>
<evidence type="ECO:0000313" key="2">
    <source>
        <dbReference type="Proteomes" id="UP001157418"/>
    </source>
</evidence>
<comment type="caution">
    <text evidence="1">The sequence shown here is derived from an EMBL/GenBank/DDBJ whole genome shotgun (WGS) entry which is preliminary data.</text>
</comment>
<reference evidence="1 2" key="1">
    <citation type="submission" date="2022-01" db="EMBL/GenBank/DDBJ databases">
        <authorList>
            <person name="Xiong W."/>
            <person name="Schranz E."/>
        </authorList>
    </citation>
    <scope>NUCLEOTIDE SEQUENCE [LARGE SCALE GENOMIC DNA]</scope>
</reference>
<dbReference type="Gene3D" id="1.10.287.600">
    <property type="entry name" value="Helix hairpin bin"/>
    <property type="match status" value="1"/>
</dbReference>
<organism evidence="1 2">
    <name type="scientific">Lactuca virosa</name>
    <dbReference type="NCBI Taxonomy" id="75947"/>
    <lineage>
        <taxon>Eukaryota</taxon>
        <taxon>Viridiplantae</taxon>
        <taxon>Streptophyta</taxon>
        <taxon>Embryophyta</taxon>
        <taxon>Tracheophyta</taxon>
        <taxon>Spermatophyta</taxon>
        <taxon>Magnoliopsida</taxon>
        <taxon>eudicotyledons</taxon>
        <taxon>Gunneridae</taxon>
        <taxon>Pentapetalae</taxon>
        <taxon>asterids</taxon>
        <taxon>campanulids</taxon>
        <taxon>Asterales</taxon>
        <taxon>Asteraceae</taxon>
        <taxon>Cichorioideae</taxon>
        <taxon>Cichorieae</taxon>
        <taxon>Lactucinae</taxon>
        <taxon>Lactuca</taxon>
    </lineage>
</organism>
<gene>
    <name evidence="1" type="ORF">LVIROSA_LOCUS1983</name>
</gene>
<dbReference type="Proteomes" id="UP001157418">
    <property type="component" value="Unassembled WGS sequence"/>
</dbReference>
<evidence type="ECO:0000313" key="1">
    <source>
        <dbReference type="EMBL" id="CAH1414048.1"/>
    </source>
</evidence>
<dbReference type="EMBL" id="CAKMRJ010000001">
    <property type="protein sequence ID" value="CAH1414048.1"/>
    <property type="molecule type" value="Genomic_DNA"/>
</dbReference>
<protein>
    <submittedName>
        <fullName evidence="1">Uncharacterized protein</fullName>
    </submittedName>
</protein>
<dbReference type="AlphaFoldDB" id="A0AAU9LNM6"/>